<proteinExistence type="predicted"/>
<reference evidence="2 3" key="1">
    <citation type="submission" date="2021-02" db="EMBL/GenBank/DDBJ databases">
        <title>Variation within the Batrachochytrium salamandrivorans European outbreak.</title>
        <authorList>
            <person name="Kelly M."/>
            <person name="Pasmans F."/>
            <person name="Shea T.P."/>
            <person name="Munoz J.F."/>
            <person name="Carranza S."/>
            <person name="Cuomo C.A."/>
            <person name="Martel A."/>
        </authorList>
    </citation>
    <scope>NUCLEOTIDE SEQUENCE [LARGE SCALE GENOMIC DNA]</scope>
    <source>
        <strain evidence="2 3">AMFP18/2</strain>
    </source>
</reference>
<evidence type="ECO:0000313" key="3">
    <source>
        <dbReference type="Proteomes" id="UP001648503"/>
    </source>
</evidence>
<protein>
    <submittedName>
        <fullName evidence="2">Uncharacterized protein</fullName>
    </submittedName>
</protein>
<keyword evidence="3" id="KW-1185">Reference proteome</keyword>
<name>A0ABQ8FDR6_9FUNG</name>
<evidence type="ECO:0000256" key="1">
    <source>
        <dbReference type="SAM" id="MobiDB-lite"/>
    </source>
</evidence>
<feature type="region of interest" description="Disordered" evidence="1">
    <location>
        <begin position="137"/>
        <end position="159"/>
    </location>
</feature>
<dbReference type="Proteomes" id="UP001648503">
    <property type="component" value="Unassembled WGS sequence"/>
</dbReference>
<gene>
    <name evidence="2" type="ORF">BASA50_005061</name>
</gene>
<organism evidence="2 3">
    <name type="scientific">Batrachochytrium salamandrivorans</name>
    <dbReference type="NCBI Taxonomy" id="1357716"/>
    <lineage>
        <taxon>Eukaryota</taxon>
        <taxon>Fungi</taxon>
        <taxon>Fungi incertae sedis</taxon>
        <taxon>Chytridiomycota</taxon>
        <taxon>Chytridiomycota incertae sedis</taxon>
        <taxon>Chytridiomycetes</taxon>
        <taxon>Rhizophydiales</taxon>
        <taxon>Rhizophydiales incertae sedis</taxon>
        <taxon>Batrachochytrium</taxon>
    </lineage>
</organism>
<accession>A0ABQ8FDR6</accession>
<evidence type="ECO:0000313" key="2">
    <source>
        <dbReference type="EMBL" id="KAH6596511.1"/>
    </source>
</evidence>
<dbReference type="EMBL" id="JAFCIX010000221">
    <property type="protein sequence ID" value="KAH6596511.1"/>
    <property type="molecule type" value="Genomic_DNA"/>
</dbReference>
<comment type="caution">
    <text evidence="2">The sequence shown here is derived from an EMBL/GenBank/DDBJ whole genome shotgun (WGS) entry which is preliminary data.</text>
</comment>
<feature type="compositionally biased region" description="Basic residues" evidence="1">
    <location>
        <begin position="146"/>
        <end position="155"/>
    </location>
</feature>
<sequence>MCTAAPTGESARSALGRVYDRIMGHIFSNRNTSPPRPNDGHYASLRTKYEEAHKYTHRKCTEYTEFAFEYRDVITMVTLGEVGLLNRQTPKKSRNGADYSQLSDDTEEIDAELEEENIIENVEKLYHLCRKARTLESQAKSELRKHEKKSKYHKSQKYEKYQVKAAMKKLEDEAEQNEKT</sequence>